<evidence type="ECO:0000313" key="2">
    <source>
        <dbReference type="EMBL" id="NMO13578.1"/>
    </source>
</evidence>
<comment type="caution">
    <text evidence="2">The sequence shown here is derived from an EMBL/GenBank/DDBJ whole genome shotgun (WGS) entry which is preliminary data.</text>
</comment>
<dbReference type="RefSeq" id="WP_169342854.1">
    <property type="nucleotide sequence ID" value="NZ_JABBJJ010000004.1"/>
</dbReference>
<evidence type="ECO:0000256" key="1">
    <source>
        <dbReference type="SAM" id="MobiDB-lite"/>
    </source>
</evidence>
<proteinExistence type="predicted"/>
<name>A0A848LDS1_9BACT</name>
<evidence type="ECO:0000313" key="3">
    <source>
        <dbReference type="Proteomes" id="UP000518300"/>
    </source>
</evidence>
<feature type="region of interest" description="Disordered" evidence="1">
    <location>
        <begin position="1"/>
        <end position="27"/>
    </location>
</feature>
<dbReference type="AlphaFoldDB" id="A0A848LDS1"/>
<dbReference type="Proteomes" id="UP000518300">
    <property type="component" value="Unassembled WGS sequence"/>
</dbReference>
<evidence type="ECO:0008006" key="4">
    <source>
        <dbReference type="Google" id="ProtNLM"/>
    </source>
</evidence>
<dbReference type="EMBL" id="JABBJJ010000004">
    <property type="protein sequence ID" value="NMO13578.1"/>
    <property type="molecule type" value="Genomic_DNA"/>
</dbReference>
<reference evidence="2 3" key="1">
    <citation type="submission" date="2020-04" db="EMBL/GenBank/DDBJ databases">
        <title>Draft genome of Pyxidicoccus fallax type strain.</title>
        <authorList>
            <person name="Whitworth D.E."/>
        </authorList>
    </citation>
    <scope>NUCLEOTIDE SEQUENCE [LARGE SCALE GENOMIC DNA]</scope>
    <source>
        <strain evidence="2 3">DSM 14698</strain>
    </source>
</reference>
<organism evidence="2 3">
    <name type="scientific">Pyxidicoccus fallax</name>
    <dbReference type="NCBI Taxonomy" id="394095"/>
    <lineage>
        <taxon>Bacteria</taxon>
        <taxon>Pseudomonadati</taxon>
        <taxon>Myxococcota</taxon>
        <taxon>Myxococcia</taxon>
        <taxon>Myxococcales</taxon>
        <taxon>Cystobacterineae</taxon>
        <taxon>Myxococcaceae</taxon>
        <taxon>Pyxidicoccus</taxon>
    </lineage>
</organism>
<gene>
    <name evidence="2" type="ORF">HG543_01700</name>
</gene>
<protein>
    <recommendedName>
        <fullName evidence="4">Hyalin repeat protein</fullName>
    </recommendedName>
</protein>
<accession>A0A848LDS1</accession>
<sequence>MAPEDGWPSGTPAEDREAVHDTSTGTSRAALTVGTPSRVKTIFPPSQMLPRYMQGPSSLVDFRGRLAFAANFEDGTRSLWVSNGTEAGTVALKTFPAAPPPAVNVQVADLTPAGAQLFFTVGEPLYGHELWVSDGSAGGTRLVKDITPGAGSSAPKYLNALGSTLVFFRDVPATDTTPGRSELWRSDGTDTGTVRVLDLGQDVEVDWRTARAGSALVFFVRDSAGNVAAWKTDGTRAGTQPLRALTGPEGSAPLDVRSSGGLAFFTSYEAGGATTVWKSDGTRTGTVRLYTFEPDGRYPRLLTAMGAHLYVTLSNPVDQRLGLFRLRIDNVGGKEHVATLSNPYASQPEAFPFLNNFSATADRIYFEQVIGSSGPAPRDTQLWVTDGTKAGTRLLRRPLSLSDEYGSPITAVDSGLAFFVSYSETSGLEPWVTDGTVAGTRLLKDIAPSGSSFPGAFVRAGARVFFGAFDDTEAQQLWSVPLIP</sequence>
<keyword evidence="3" id="KW-1185">Reference proteome</keyword>